<reference evidence="6" key="1">
    <citation type="journal article" date="2019" name="Int. J. Syst. Evol. Microbiol.">
        <title>The Global Catalogue of Microorganisms (GCM) 10K type strain sequencing project: providing services to taxonomists for standard genome sequencing and annotation.</title>
        <authorList>
            <consortium name="The Broad Institute Genomics Platform"/>
            <consortium name="The Broad Institute Genome Sequencing Center for Infectious Disease"/>
            <person name="Wu L."/>
            <person name="Ma J."/>
        </authorList>
    </citation>
    <scope>NUCLEOTIDE SEQUENCE [LARGE SCALE GENOMIC DNA]</scope>
    <source>
        <strain evidence="6">JCM 9371</strain>
    </source>
</reference>
<evidence type="ECO:0000313" key="6">
    <source>
        <dbReference type="Proteomes" id="UP001597063"/>
    </source>
</evidence>
<evidence type="ECO:0000256" key="3">
    <source>
        <dbReference type="ARBA" id="ARBA00022827"/>
    </source>
</evidence>
<comment type="caution">
    <text evidence="5">The sequence shown here is derived from an EMBL/GenBank/DDBJ whole genome shotgun (WGS) entry which is preliminary data.</text>
</comment>
<dbReference type="Pfam" id="PF01494">
    <property type="entry name" value="FAD_binding_3"/>
    <property type="match status" value="1"/>
</dbReference>
<dbReference type="InterPro" id="IPR002938">
    <property type="entry name" value="FAD-bd"/>
</dbReference>
<feature type="domain" description="FAD-binding" evidence="4">
    <location>
        <begin position="5"/>
        <end position="336"/>
    </location>
</feature>
<dbReference type="InterPro" id="IPR050641">
    <property type="entry name" value="RIFMO-like"/>
</dbReference>
<dbReference type="PANTHER" id="PTHR43004:SF19">
    <property type="entry name" value="BINDING MONOOXYGENASE, PUTATIVE (JCVI)-RELATED"/>
    <property type="match status" value="1"/>
</dbReference>
<dbReference type="PRINTS" id="PR00420">
    <property type="entry name" value="RNGMNOXGNASE"/>
</dbReference>
<gene>
    <name evidence="5" type="ORF">ACFQZM_48430</name>
</gene>
<sequence length="400" mass="43169">MPHSPVIVVGGGPVGLTTAFGLAQAGVSEVLVLDRDTAVGTAPRAMVYLFPVLEGFDRLGLLGDLQAEAVRGPGVTFLDHATGEHFPQMVDVLEGVVAHPYALHLGQDQVSRILLRRLADFPGVRVRYGTEVTGLTQDEDGVSVRVRTAEGEGTLRAAWVVGADGAGSSVRRGLGLEFEGFTWPDRFISTNVRYDFMARGLPIASWRIDQVYGAVIAQINGSGLWRFTFREAGDLPDEGLEQRIHEHFATALPGGGEYELVQFAPYRMHQRAATTFRVGRVVLAGDAAHVTNPIGALGLTGGFLDGFVLSEALAAVIAGQVDESVLDAYAEARRRVFLDRVSPRASQTKRLVFDLPPGPEKEAALAHLRHLSTDRDARREDQLAMRAMATPSLLDSVDAR</sequence>
<comment type="cofactor">
    <cofactor evidence="1">
        <name>FAD</name>
        <dbReference type="ChEBI" id="CHEBI:57692"/>
    </cofactor>
</comment>
<evidence type="ECO:0000256" key="2">
    <source>
        <dbReference type="ARBA" id="ARBA00022630"/>
    </source>
</evidence>
<dbReference type="PANTHER" id="PTHR43004">
    <property type="entry name" value="TRK SYSTEM POTASSIUM UPTAKE PROTEIN"/>
    <property type="match status" value="1"/>
</dbReference>
<keyword evidence="3" id="KW-0274">FAD</keyword>
<evidence type="ECO:0000256" key="1">
    <source>
        <dbReference type="ARBA" id="ARBA00001974"/>
    </source>
</evidence>
<dbReference type="EMBL" id="JBHTGP010000041">
    <property type="protein sequence ID" value="MFD0692387.1"/>
    <property type="molecule type" value="Genomic_DNA"/>
</dbReference>
<dbReference type="Proteomes" id="UP001597063">
    <property type="component" value="Unassembled WGS sequence"/>
</dbReference>
<dbReference type="RefSeq" id="WP_165502717.1">
    <property type="nucleotide sequence ID" value="NZ_CAACUY010000013.1"/>
</dbReference>
<keyword evidence="6" id="KW-1185">Reference proteome</keyword>
<dbReference type="Gene3D" id="3.30.70.2450">
    <property type="match status" value="1"/>
</dbReference>
<dbReference type="InterPro" id="IPR036188">
    <property type="entry name" value="FAD/NAD-bd_sf"/>
</dbReference>
<name>A0ABW2Y1D0_9ACTN</name>
<evidence type="ECO:0000313" key="5">
    <source>
        <dbReference type="EMBL" id="MFD0692387.1"/>
    </source>
</evidence>
<organism evidence="5 6">
    <name type="scientific">Actinomadura fibrosa</name>
    <dbReference type="NCBI Taxonomy" id="111802"/>
    <lineage>
        <taxon>Bacteria</taxon>
        <taxon>Bacillati</taxon>
        <taxon>Actinomycetota</taxon>
        <taxon>Actinomycetes</taxon>
        <taxon>Streptosporangiales</taxon>
        <taxon>Thermomonosporaceae</taxon>
        <taxon>Actinomadura</taxon>
    </lineage>
</organism>
<evidence type="ECO:0000259" key="4">
    <source>
        <dbReference type="Pfam" id="PF01494"/>
    </source>
</evidence>
<protein>
    <submittedName>
        <fullName evidence="5">FAD-dependent oxidoreductase</fullName>
    </submittedName>
</protein>
<accession>A0ABW2Y1D0</accession>
<keyword evidence="2" id="KW-0285">Flavoprotein</keyword>
<dbReference type="Gene3D" id="3.50.50.60">
    <property type="entry name" value="FAD/NAD(P)-binding domain"/>
    <property type="match status" value="1"/>
</dbReference>
<dbReference type="SUPFAM" id="SSF51905">
    <property type="entry name" value="FAD/NAD(P)-binding domain"/>
    <property type="match status" value="1"/>
</dbReference>
<proteinExistence type="predicted"/>